<dbReference type="InterPro" id="IPR036980">
    <property type="entry name" value="RNase_P/MRP_Rpp29_sf"/>
</dbReference>
<keyword evidence="5" id="KW-0540">Nuclease</keyword>
<dbReference type="Proteomes" id="UP000242180">
    <property type="component" value="Unassembled WGS sequence"/>
</dbReference>
<dbReference type="GO" id="GO:0005634">
    <property type="term" value="C:nucleus"/>
    <property type="evidence" value="ECO:0007669"/>
    <property type="project" value="UniProtKB-SubCell"/>
</dbReference>
<dbReference type="InterPro" id="IPR023538">
    <property type="entry name" value="RNP1"/>
</dbReference>
<dbReference type="InterPro" id="IPR016848">
    <property type="entry name" value="RNase_P/MRP_Rpp29-subunit"/>
</dbReference>
<gene>
    <name evidence="8" type="ORF">BCR43DRAFT_494544</name>
</gene>
<evidence type="ECO:0000313" key="8">
    <source>
        <dbReference type="EMBL" id="ORY94760.1"/>
    </source>
</evidence>
<dbReference type="Gene3D" id="2.30.30.210">
    <property type="entry name" value="Ribonuclease P/MRP, subunit p29"/>
    <property type="match status" value="1"/>
</dbReference>
<keyword evidence="3" id="KW-0963">Cytoplasm</keyword>
<organism evidence="8 9">
    <name type="scientific">Syncephalastrum racemosum</name>
    <name type="common">Filamentous fungus</name>
    <dbReference type="NCBI Taxonomy" id="13706"/>
    <lineage>
        <taxon>Eukaryota</taxon>
        <taxon>Fungi</taxon>
        <taxon>Fungi incertae sedis</taxon>
        <taxon>Mucoromycota</taxon>
        <taxon>Mucoromycotina</taxon>
        <taxon>Mucoromycetes</taxon>
        <taxon>Mucorales</taxon>
        <taxon>Syncephalastraceae</taxon>
        <taxon>Syncephalastrum</taxon>
    </lineage>
</organism>
<accession>A0A1X2H9K7</accession>
<keyword evidence="4" id="KW-0819">tRNA processing</keyword>
<dbReference type="InterPro" id="IPR002730">
    <property type="entry name" value="Rpp29/RNP1"/>
</dbReference>
<reference evidence="8 9" key="1">
    <citation type="submission" date="2016-07" db="EMBL/GenBank/DDBJ databases">
        <title>Pervasive Adenine N6-methylation of Active Genes in Fungi.</title>
        <authorList>
            <consortium name="DOE Joint Genome Institute"/>
            <person name="Mondo S.J."/>
            <person name="Dannebaum R.O."/>
            <person name="Kuo R.C."/>
            <person name="Labutti K."/>
            <person name="Haridas S."/>
            <person name="Kuo A."/>
            <person name="Salamov A."/>
            <person name="Ahrendt S.R."/>
            <person name="Lipzen A."/>
            <person name="Sullivan W."/>
            <person name="Andreopoulos W.B."/>
            <person name="Clum A."/>
            <person name="Lindquist E."/>
            <person name="Daum C."/>
            <person name="Ramamoorthy G.K."/>
            <person name="Gryganskyi A."/>
            <person name="Culley D."/>
            <person name="Magnuson J.K."/>
            <person name="James T.Y."/>
            <person name="O'Malley M.A."/>
            <person name="Stajich J.E."/>
            <person name="Spatafora J.W."/>
            <person name="Visel A."/>
            <person name="Grigoriev I.V."/>
        </authorList>
    </citation>
    <scope>NUCLEOTIDE SEQUENCE [LARGE SCALE GENOMIC DNA]</scope>
    <source>
        <strain evidence="8 9">NRRL 2496</strain>
    </source>
</reference>
<dbReference type="SMART" id="SM00538">
    <property type="entry name" value="POP4"/>
    <property type="match status" value="1"/>
</dbReference>
<comment type="subcellular location">
    <subcellularLocation>
        <location evidence="1">Nucleus</location>
    </subcellularLocation>
</comment>
<dbReference type="InParanoid" id="A0A1X2H9K7"/>
<dbReference type="HAMAP" id="MF_00754">
    <property type="entry name" value="RNase_P_1"/>
    <property type="match status" value="1"/>
</dbReference>
<comment type="caution">
    <text evidence="8">The sequence shown here is derived from an EMBL/GenBank/DDBJ whole genome shotgun (WGS) entry which is preliminary data.</text>
</comment>
<dbReference type="GO" id="GO:0000172">
    <property type="term" value="C:ribonuclease MRP complex"/>
    <property type="evidence" value="ECO:0007669"/>
    <property type="project" value="InterPro"/>
</dbReference>
<keyword evidence="7" id="KW-0378">Hydrolase</keyword>
<evidence type="ECO:0000256" key="6">
    <source>
        <dbReference type="ARBA" id="ARBA00022759"/>
    </source>
</evidence>
<dbReference type="SUPFAM" id="SSF101744">
    <property type="entry name" value="Rof/RNase P subunit-like"/>
    <property type="match status" value="1"/>
</dbReference>
<dbReference type="GO" id="GO:0016787">
    <property type="term" value="F:hydrolase activity"/>
    <property type="evidence" value="ECO:0007669"/>
    <property type="project" value="UniProtKB-KW"/>
</dbReference>
<evidence type="ECO:0000256" key="4">
    <source>
        <dbReference type="ARBA" id="ARBA00022694"/>
    </source>
</evidence>
<dbReference type="OMA" id="IPKSECV"/>
<dbReference type="OrthoDB" id="124041at2759"/>
<comment type="similarity">
    <text evidence="2">Belongs to the eukaryotic/archaeal RNase P protein component 1 family.</text>
</comment>
<dbReference type="InterPro" id="IPR023534">
    <property type="entry name" value="Rof/RNase_P-like"/>
</dbReference>
<evidence type="ECO:0000256" key="1">
    <source>
        <dbReference type="ARBA" id="ARBA00004123"/>
    </source>
</evidence>
<keyword evidence="6" id="KW-0255">Endonuclease</keyword>
<dbReference type="PANTHER" id="PTHR13348">
    <property type="entry name" value="RIBONUCLEASE P SUBUNIT P29"/>
    <property type="match status" value="1"/>
</dbReference>
<proteinExistence type="inferred from homology"/>
<dbReference type="GO" id="GO:0030677">
    <property type="term" value="C:ribonuclease P complex"/>
    <property type="evidence" value="ECO:0007669"/>
    <property type="project" value="InterPro"/>
</dbReference>
<name>A0A1X2H9K7_SYNRA</name>
<dbReference type="AlphaFoldDB" id="A0A1X2H9K7"/>
<dbReference type="GO" id="GO:0006364">
    <property type="term" value="P:rRNA processing"/>
    <property type="evidence" value="ECO:0007669"/>
    <property type="project" value="TreeGrafter"/>
</dbReference>
<evidence type="ECO:0000313" key="9">
    <source>
        <dbReference type="Proteomes" id="UP000242180"/>
    </source>
</evidence>
<dbReference type="EMBL" id="MCGN01000007">
    <property type="protein sequence ID" value="ORY94760.1"/>
    <property type="molecule type" value="Genomic_DNA"/>
</dbReference>
<keyword evidence="9" id="KW-1185">Reference proteome</keyword>
<dbReference type="Pfam" id="PF01868">
    <property type="entry name" value="RNase_P-MRP_p29"/>
    <property type="match status" value="1"/>
</dbReference>
<evidence type="ECO:0000256" key="2">
    <source>
        <dbReference type="ARBA" id="ARBA00006181"/>
    </source>
</evidence>
<protein>
    <submittedName>
        <fullName evidence="8">Rof/RNase P-like protein</fullName>
    </submittedName>
</protein>
<evidence type="ECO:0000256" key="3">
    <source>
        <dbReference type="ARBA" id="ARBA00022490"/>
    </source>
</evidence>
<sequence length="216" mass="24916">MDKRENIYKTVDSSARPASADAYVKELVSETTGGQIGSRSLSEMRQVHLDSQVDFKAERKERKKQRTKRSNRLNAKQQRELRLYEIEKEAHQYALFEQLHTLWEGYMAELYNMGPNPSLFAQKLLKADYHGAILKVVQSSNPSYVGLTGIVVKETLYTFVLITRENRLLRIPKQHAHFEMTVEACHGKFTLYGPQLVARPFARANKKFKPQPSTEL</sequence>
<evidence type="ECO:0000256" key="7">
    <source>
        <dbReference type="ARBA" id="ARBA00022801"/>
    </source>
</evidence>
<dbReference type="GO" id="GO:0001682">
    <property type="term" value="P:tRNA 5'-leader removal"/>
    <property type="evidence" value="ECO:0007669"/>
    <property type="project" value="InterPro"/>
</dbReference>
<dbReference type="GO" id="GO:0033204">
    <property type="term" value="F:ribonuclease P RNA binding"/>
    <property type="evidence" value="ECO:0007669"/>
    <property type="project" value="InterPro"/>
</dbReference>
<dbReference type="GO" id="GO:0004519">
    <property type="term" value="F:endonuclease activity"/>
    <property type="evidence" value="ECO:0007669"/>
    <property type="project" value="UniProtKB-KW"/>
</dbReference>
<evidence type="ECO:0000256" key="5">
    <source>
        <dbReference type="ARBA" id="ARBA00022722"/>
    </source>
</evidence>
<dbReference type="FunCoup" id="A0A1X2H9K7">
    <property type="interactions" value="293"/>
</dbReference>
<dbReference type="PANTHER" id="PTHR13348:SF0">
    <property type="entry name" value="RIBONUCLEASE P PROTEIN SUBUNIT P29"/>
    <property type="match status" value="1"/>
</dbReference>
<dbReference type="STRING" id="13706.A0A1X2H9K7"/>